<dbReference type="InterPro" id="IPR036259">
    <property type="entry name" value="MFS_trans_sf"/>
</dbReference>
<dbReference type="EMBL" id="CP099490">
    <property type="protein sequence ID" value="USQ76808.1"/>
    <property type="molecule type" value="Genomic_DNA"/>
</dbReference>
<sequence>MASTPPASGGIPIAVVAAAVATGVGFLPGINAFDGPVTAVELQSLAWPPLGMVAALVLDRDPRSRLGWVLTCLAVLPFVVALIAFLAPLSGAFVERVEVVWEVMGVVPLLAAVAVISWALGLASDRLSRRRMTWFLGWAGVVVAVVVVSTQVGDLQAAAVATMLGLWWLASTLALLATANELRPIDEPVVEAACVGAALVVGGAVGVLMRWSAQQGNVPAPEVAGAIVAAIVCALVMPVSWWARNRHLQARYGKGSLSREDVAAITADLRSQADPRVLLSKAAAMVAAASGHRDAIVLLGDDEGEHAAHWVVYPLVVAGERVGTVAVDPLHPEGPEPRQTRIVDQMAPTLALVARGVALAVQAEHARQDVLHERDDERSRVLGDLHDGLGPLLAGLGMRVQARARSEPSDWLSDLSADLADVRGELRRVVSGLTPSALDDGDLTDALQQLVASFRAGGADVHLSLGLTMAPPHDASVAVYRFVAEGVTNAIRHAGAAQITAIVRDRTGAIEAEVIDDGVGGVFPLGVGLTSLRRRAEGLGGALRIEGAVPRGTRLCLTLPTGEAP</sequence>
<keyword evidence="5" id="KW-0902">Two-component regulatory system</keyword>
<keyword evidence="4" id="KW-0418">Kinase</keyword>
<organism evidence="7 8">
    <name type="scientific">Ornithinimicrobium cryptoxanthini</name>
    <dbReference type="NCBI Taxonomy" id="2934161"/>
    <lineage>
        <taxon>Bacteria</taxon>
        <taxon>Bacillati</taxon>
        <taxon>Actinomycetota</taxon>
        <taxon>Actinomycetes</taxon>
        <taxon>Micrococcales</taxon>
        <taxon>Ornithinimicrobiaceae</taxon>
        <taxon>Ornithinimicrobium</taxon>
    </lineage>
</organism>
<dbReference type="PANTHER" id="PTHR24421">
    <property type="entry name" value="NITRATE/NITRITE SENSOR PROTEIN NARX-RELATED"/>
    <property type="match status" value="1"/>
</dbReference>
<keyword evidence="6" id="KW-0472">Membrane</keyword>
<feature type="transmembrane region" description="Helical" evidence="6">
    <location>
        <begin position="42"/>
        <end position="59"/>
    </location>
</feature>
<dbReference type="Proteomes" id="UP001056535">
    <property type="component" value="Chromosome"/>
</dbReference>
<comment type="catalytic activity">
    <reaction evidence="1">
        <text>ATP + protein L-histidine = ADP + protein N-phospho-L-histidine.</text>
        <dbReference type="EC" id="2.7.13.3"/>
    </reaction>
</comment>
<keyword evidence="6" id="KW-1133">Transmembrane helix</keyword>
<dbReference type="Gene3D" id="3.30.565.10">
    <property type="entry name" value="Histidine kinase-like ATPase, C-terminal domain"/>
    <property type="match status" value="1"/>
</dbReference>
<keyword evidence="8" id="KW-1185">Reference proteome</keyword>
<name>A0ABY4YJC9_9MICO</name>
<dbReference type="EC" id="2.7.13.3" evidence="2"/>
<proteinExistence type="predicted"/>
<feature type="transmembrane region" description="Helical" evidence="6">
    <location>
        <begin position="223"/>
        <end position="243"/>
    </location>
</feature>
<dbReference type="InterPro" id="IPR050482">
    <property type="entry name" value="Sensor_HK_TwoCompSys"/>
</dbReference>
<feature type="transmembrane region" description="Helical" evidence="6">
    <location>
        <begin position="12"/>
        <end position="30"/>
    </location>
</feature>
<dbReference type="CDD" id="cd16917">
    <property type="entry name" value="HATPase_UhpB-NarQ-NarX-like"/>
    <property type="match status" value="1"/>
</dbReference>
<keyword evidence="6" id="KW-0812">Transmembrane</keyword>
<feature type="transmembrane region" description="Helical" evidence="6">
    <location>
        <begin position="99"/>
        <end position="120"/>
    </location>
</feature>
<keyword evidence="3" id="KW-0808">Transferase</keyword>
<evidence type="ECO:0000256" key="3">
    <source>
        <dbReference type="ARBA" id="ARBA00022679"/>
    </source>
</evidence>
<reference evidence="7" key="1">
    <citation type="submission" date="2022-06" db="EMBL/GenBank/DDBJ databases">
        <title>Ornithinimicrobium JY.X270.</title>
        <authorList>
            <person name="Huang Y."/>
        </authorList>
    </citation>
    <scope>NUCLEOTIDE SEQUENCE</scope>
    <source>
        <strain evidence="7">JY.X270</strain>
    </source>
</reference>
<dbReference type="Gene3D" id="1.20.5.1930">
    <property type="match status" value="1"/>
</dbReference>
<evidence type="ECO:0000256" key="1">
    <source>
        <dbReference type="ARBA" id="ARBA00000085"/>
    </source>
</evidence>
<dbReference type="SUPFAM" id="SSF55874">
    <property type="entry name" value="ATPase domain of HSP90 chaperone/DNA topoisomerase II/histidine kinase"/>
    <property type="match status" value="1"/>
</dbReference>
<evidence type="ECO:0000256" key="5">
    <source>
        <dbReference type="ARBA" id="ARBA00023012"/>
    </source>
</evidence>
<dbReference type="RefSeq" id="WP_252621511.1">
    <property type="nucleotide sequence ID" value="NZ_CP099490.1"/>
</dbReference>
<feature type="transmembrane region" description="Helical" evidence="6">
    <location>
        <begin position="158"/>
        <end position="177"/>
    </location>
</feature>
<dbReference type="PANTHER" id="PTHR24421:SF10">
    <property type="entry name" value="NITRATE_NITRITE SENSOR PROTEIN NARQ"/>
    <property type="match status" value="1"/>
</dbReference>
<feature type="transmembrane region" description="Helical" evidence="6">
    <location>
        <begin position="189"/>
        <end position="211"/>
    </location>
</feature>
<feature type="transmembrane region" description="Helical" evidence="6">
    <location>
        <begin position="66"/>
        <end position="87"/>
    </location>
</feature>
<protein>
    <recommendedName>
        <fullName evidence="2">histidine kinase</fullName>
        <ecNumber evidence="2">2.7.13.3</ecNumber>
    </recommendedName>
</protein>
<evidence type="ECO:0000256" key="4">
    <source>
        <dbReference type="ARBA" id="ARBA00022777"/>
    </source>
</evidence>
<evidence type="ECO:0000313" key="8">
    <source>
        <dbReference type="Proteomes" id="UP001056535"/>
    </source>
</evidence>
<evidence type="ECO:0000256" key="6">
    <source>
        <dbReference type="SAM" id="Phobius"/>
    </source>
</evidence>
<accession>A0ABY4YJC9</accession>
<dbReference type="InterPro" id="IPR036890">
    <property type="entry name" value="HATPase_C_sf"/>
</dbReference>
<gene>
    <name evidence="7" type="ORF">NF557_02435</name>
</gene>
<evidence type="ECO:0000313" key="7">
    <source>
        <dbReference type="EMBL" id="USQ76808.1"/>
    </source>
</evidence>
<dbReference type="SUPFAM" id="SSF103473">
    <property type="entry name" value="MFS general substrate transporter"/>
    <property type="match status" value="1"/>
</dbReference>
<evidence type="ECO:0000256" key="2">
    <source>
        <dbReference type="ARBA" id="ARBA00012438"/>
    </source>
</evidence>
<feature type="transmembrane region" description="Helical" evidence="6">
    <location>
        <begin position="132"/>
        <end position="152"/>
    </location>
</feature>